<dbReference type="InParanoid" id="A0A7J7D6Y4"/>
<evidence type="ECO:0000313" key="5">
    <source>
        <dbReference type="EMBL" id="KAF5742117.1"/>
    </source>
</evidence>
<keyword evidence="1" id="KW-0646">Protease inhibitor</keyword>
<dbReference type="PROSITE" id="PS00287">
    <property type="entry name" value="CYSTATIN"/>
    <property type="match status" value="1"/>
</dbReference>
<dbReference type="SUPFAM" id="SSF54403">
    <property type="entry name" value="Cystatin/monellin"/>
    <property type="match status" value="1"/>
</dbReference>
<sequence>MGPTQPISPSHVNVGRSLNSRRIKTTVPVVISTKSRTYLFTPPPLNSTIVRYPRKTYDAFKIPNCFYNFLRSSIPERNQKATMNSRLCLLTFILSSVVVSAAAALVGGWGPIKDLNDPHVKEIADFAVTEHNKAANASLKLQSVVHGEEQVVAGTNYKLVLEVMDGKAKKKFEVVVWEKPWQHFMNVTSFKAVKA</sequence>
<feature type="domain" description="Cystatin" evidence="4">
    <location>
        <begin position="104"/>
        <end position="193"/>
    </location>
</feature>
<proteinExistence type="predicted"/>
<dbReference type="AlphaFoldDB" id="A0A7J7D6Y4"/>
<evidence type="ECO:0000256" key="2">
    <source>
        <dbReference type="ARBA" id="ARBA00022704"/>
    </source>
</evidence>
<dbReference type="EMBL" id="JAAARO010000009">
    <property type="protein sequence ID" value="KAF5742117.1"/>
    <property type="molecule type" value="Genomic_DNA"/>
</dbReference>
<keyword evidence="3" id="KW-1133">Transmembrane helix</keyword>
<keyword evidence="6" id="KW-1185">Reference proteome</keyword>
<dbReference type="PANTHER" id="PTHR47364">
    <property type="entry name" value="CYSTEINE PROTEINASE INHIBITOR 5"/>
    <property type="match status" value="1"/>
</dbReference>
<evidence type="ECO:0000313" key="6">
    <source>
        <dbReference type="Proteomes" id="UP000593562"/>
    </source>
</evidence>
<keyword evidence="2" id="KW-0789">Thiol protease inhibitor</keyword>
<feature type="transmembrane region" description="Helical" evidence="3">
    <location>
        <begin position="87"/>
        <end position="109"/>
    </location>
</feature>
<dbReference type="OrthoDB" id="2016588at2759"/>
<gene>
    <name evidence="5" type="ORF">HS088_TW09G00159</name>
</gene>
<evidence type="ECO:0000259" key="4">
    <source>
        <dbReference type="SMART" id="SM00043"/>
    </source>
</evidence>
<comment type="caution">
    <text evidence="5">The sequence shown here is derived from an EMBL/GenBank/DDBJ whole genome shotgun (WGS) entry which is preliminary data.</text>
</comment>
<dbReference type="InterPro" id="IPR000010">
    <property type="entry name" value="Cystatin_dom"/>
</dbReference>
<keyword evidence="3" id="KW-0472">Membrane</keyword>
<dbReference type="GO" id="GO:0004869">
    <property type="term" value="F:cysteine-type endopeptidase inhibitor activity"/>
    <property type="evidence" value="ECO:0007669"/>
    <property type="project" value="UniProtKB-KW"/>
</dbReference>
<dbReference type="PANTHER" id="PTHR47364:SF2">
    <property type="entry name" value="CYSTEINE PROTEINASE INHIBITOR 5"/>
    <property type="match status" value="1"/>
</dbReference>
<dbReference type="InterPro" id="IPR046350">
    <property type="entry name" value="Cystatin_sf"/>
</dbReference>
<dbReference type="InterPro" id="IPR018073">
    <property type="entry name" value="Prot_inh_cystat_CS"/>
</dbReference>
<protein>
    <submittedName>
        <fullName evidence="5">Cysteine proteinase inhibitor 5</fullName>
    </submittedName>
</protein>
<evidence type="ECO:0000256" key="3">
    <source>
        <dbReference type="SAM" id="Phobius"/>
    </source>
</evidence>
<keyword evidence="3" id="KW-0812">Transmembrane</keyword>
<dbReference type="Proteomes" id="UP000593562">
    <property type="component" value="Unassembled WGS sequence"/>
</dbReference>
<dbReference type="SMART" id="SM00043">
    <property type="entry name" value="CY"/>
    <property type="match status" value="1"/>
</dbReference>
<accession>A0A7J7D6Y4</accession>
<evidence type="ECO:0000256" key="1">
    <source>
        <dbReference type="ARBA" id="ARBA00022690"/>
    </source>
</evidence>
<dbReference type="Gene3D" id="3.10.450.10">
    <property type="match status" value="1"/>
</dbReference>
<reference evidence="5 6" key="1">
    <citation type="journal article" date="2020" name="Nat. Commun.">
        <title>Genome of Tripterygium wilfordii and identification of cytochrome P450 involved in triptolide biosynthesis.</title>
        <authorList>
            <person name="Tu L."/>
            <person name="Su P."/>
            <person name="Zhang Z."/>
            <person name="Gao L."/>
            <person name="Wang J."/>
            <person name="Hu T."/>
            <person name="Zhou J."/>
            <person name="Zhang Y."/>
            <person name="Zhao Y."/>
            <person name="Liu Y."/>
            <person name="Song Y."/>
            <person name="Tong Y."/>
            <person name="Lu Y."/>
            <person name="Yang J."/>
            <person name="Xu C."/>
            <person name="Jia M."/>
            <person name="Peters R.J."/>
            <person name="Huang L."/>
            <person name="Gao W."/>
        </authorList>
    </citation>
    <scope>NUCLEOTIDE SEQUENCE [LARGE SCALE GENOMIC DNA]</scope>
    <source>
        <strain evidence="6">cv. XIE 37</strain>
        <tissue evidence="5">Leaf</tissue>
    </source>
</reference>
<dbReference type="Pfam" id="PF16845">
    <property type="entry name" value="SQAPI"/>
    <property type="match status" value="1"/>
</dbReference>
<dbReference type="CDD" id="cd00042">
    <property type="entry name" value="CY"/>
    <property type="match status" value="1"/>
</dbReference>
<organism evidence="5 6">
    <name type="scientific">Tripterygium wilfordii</name>
    <name type="common">Thunder God vine</name>
    <dbReference type="NCBI Taxonomy" id="458696"/>
    <lineage>
        <taxon>Eukaryota</taxon>
        <taxon>Viridiplantae</taxon>
        <taxon>Streptophyta</taxon>
        <taxon>Embryophyta</taxon>
        <taxon>Tracheophyta</taxon>
        <taxon>Spermatophyta</taxon>
        <taxon>Magnoliopsida</taxon>
        <taxon>eudicotyledons</taxon>
        <taxon>Gunneridae</taxon>
        <taxon>Pentapetalae</taxon>
        <taxon>rosids</taxon>
        <taxon>fabids</taxon>
        <taxon>Celastrales</taxon>
        <taxon>Celastraceae</taxon>
        <taxon>Tripterygium</taxon>
    </lineage>
</organism>
<name>A0A7J7D6Y4_TRIWF</name>